<feature type="region of interest" description="Disordered" evidence="2">
    <location>
        <begin position="528"/>
        <end position="567"/>
    </location>
</feature>
<dbReference type="SMART" id="SM00912">
    <property type="entry name" value="Haemagg_act"/>
    <property type="match status" value="1"/>
</dbReference>
<sequence length="567" mass="60237">MKKLNKLSLSLVVGSLLFTQSYALPSGGKFTHGTSGSISVSGGTMNISGSKTNSVIQWGGGFNIANGETVNFKGNGYNYLNIVYGSKSSHIDGTLEGGTNNIFLINPNGIVVGKDGSINANRVFLSASSIGDKEMKEFAKDGKISAFEGNPLTTASPVIKSNAGNVINLGTITAGERVVMVGNQVSNMKYGSTDYGKFIFTNKKEQSNTVYLDVYSNDIFVIRGPASNTIKKEDSIMLSIRPNKGSTGPGGDPTDTIGYKETSDLVAKDNISNEVLNSIFNDLKFNSSVDISDLSKFYKDGKILTADELTSINQSMDFITALYGQTQDSNNATFANALKEVLGNSYGNLGKANQAIIKTKEILSQIPKITEQQKNIQKAYDQAVDAYNEAVKKYNAALSGVTGSNASETITALKTVLDKAYNDLKNAEANLESTTASNNSSLKSSNETLASVSIDGYKLTVNGEYLADYKTVNKPNDNNSGSNNGNDGTDSGDINNGNNNGSNNNPNDTIGQQEPDIATALLMQTTDEDPNINEDDKQASIDEASTQESGNACIVSDNFKAGNPCSR</sequence>
<dbReference type="InterPro" id="IPR012334">
    <property type="entry name" value="Pectin_lyas_fold"/>
</dbReference>
<feature type="signal peptide" evidence="3">
    <location>
        <begin position="1"/>
        <end position="23"/>
    </location>
</feature>
<name>A0A5T0EW98_CAMJU</name>
<protein>
    <submittedName>
        <fullName evidence="4">Filamentous hemagglutinin N-terminal domain-containing protein</fullName>
    </submittedName>
</protein>
<keyword evidence="3" id="KW-0732">Signal</keyword>
<evidence type="ECO:0000256" key="3">
    <source>
        <dbReference type="SAM" id="SignalP"/>
    </source>
</evidence>
<feature type="coiled-coil region" evidence="1">
    <location>
        <begin position="410"/>
        <end position="437"/>
    </location>
</feature>
<accession>A0A5T0EW98</accession>
<evidence type="ECO:0000313" key="4">
    <source>
        <dbReference type="EMBL" id="EAJ7925939.1"/>
    </source>
</evidence>
<keyword evidence="1" id="KW-0175">Coiled coil</keyword>
<reference evidence="4" key="1">
    <citation type="submission" date="2018-05" db="EMBL/GenBank/DDBJ databases">
        <authorList>
            <consortium name="PulseNet: The National Subtyping Network for Foodborne Disease Surveillance"/>
            <person name="Tarr C.L."/>
            <person name="Trees E."/>
            <person name="Katz L.S."/>
            <person name="Carleton-Romer H.A."/>
            <person name="Stroika S."/>
            <person name="Kucerova Z."/>
            <person name="Roache K.F."/>
            <person name="Sabol A.L."/>
            <person name="Besser J."/>
            <person name="Gerner-Smidt P."/>
        </authorList>
    </citation>
    <scope>NUCLEOTIDE SEQUENCE</scope>
    <source>
        <strain evidence="4">PNUSAC000789</strain>
    </source>
</reference>
<feature type="region of interest" description="Disordered" evidence="2">
    <location>
        <begin position="471"/>
        <end position="512"/>
    </location>
</feature>
<gene>
    <name evidence="4" type="ORF">BGL08_06965</name>
</gene>
<evidence type="ECO:0000256" key="1">
    <source>
        <dbReference type="SAM" id="Coils"/>
    </source>
</evidence>
<dbReference type="Gene3D" id="2.160.20.10">
    <property type="entry name" value="Single-stranded right-handed beta-helix, Pectin lyase-like"/>
    <property type="match status" value="1"/>
</dbReference>
<dbReference type="SUPFAM" id="SSF51126">
    <property type="entry name" value="Pectin lyase-like"/>
    <property type="match status" value="1"/>
</dbReference>
<feature type="chain" id="PRO_5043545868" evidence="3">
    <location>
        <begin position="24"/>
        <end position="567"/>
    </location>
</feature>
<evidence type="ECO:0000256" key="2">
    <source>
        <dbReference type="SAM" id="MobiDB-lite"/>
    </source>
</evidence>
<dbReference type="InterPro" id="IPR008638">
    <property type="entry name" value="FhaB/CdiA-like_TPS"/>
</dbReference>
<proteinExistence type="predicted"/>
<dbReference type="EMBL" id="AACATN010000014">
    <property type="protein sequence ID" value="EAJ7925939.1"/>
    <property type="molecule type" value="Genomic_DNA"/>
</dbReference>
<organism evidence="4">
    <name type="scientific">Campylobacter jejuni</name>
    <dbReference type="NCBI Taxonomy" id="197"/>
    <lineage>
        <taxon>Bacteria</taxon>
        <taxon>Pseudomonadati</taxon>
        <taxon>Campylobacterota</taxon>
        <taxon>Epsilonproteobacteria</taxon>
        <taxon>Campylobacterales</taxon>
        <taxon>Campylobacteraceae</taxon>
        <taxon>Campylobacter</taxon>
    </lineage>
</organism>
<dbReference type="RefSeq" id="WP_219004534.1">
    <property type="nucleotide sequence ID" value="NZ_LQLC01000012.1"/>
</dbReference>
<dbReference type="AlphaFoldDB" id="A0A5T0EW98"/>
<dbReference type="InterPro" id="IPR011050">
    <property type="entry name" value="Pectin_lyase_fold/virulence"/>
</dbReference>
<comment type="caution">
    <text evidence="4">The sequence shown here is derived from an EMBL/GenBank/DDBJ whole genome shotgun (WGS) entry which is preliminary data.</text>
</comment>
<dbReference type="Pfam" id="PF05860">
    <property type="entry name" value="TPS"/>
    <property type="match status" value="1"/>
</dbReference>
<dbReference type="NCBIfam" id="TIGR01901">
    <property type="entry name" value="adhes_NPXG"/>
    <property type="match status" value="1"/>
</dbReference>
<feature type="compositionally biased region" description="Low complexity" evidence="2">
    <location>
        <begin position="475"/>
        <end position="511"/>
    </location>
</feature>